<protein>
    <recommendedName>
        <fullName evidence="5">FAD-binding domain-containing protein</fullName>
    </recommendedName>
</protein>
<dbReference type="AlphaFoldDB" id="A0A9P6Q8E8"/>
<dbReference type="PANTHER" id="PTHR47356:SF2">
    <property type="entry name" value="FAD-BINDING DOMAIN-CONTAINING PROTEIN-RELATED"/>
    <property type="match status" value="1"/>
</dbReference>
<dbReference type="SUPFAM" id="SSF51905">
    <property type="entry name" value="FAD/NAD(P)-binding domain"/>
    <property type="match status" value="1"/>
</dbReference>
<evidence type="ECO:0000313" key="6">
    <source>
        <dbReference type="EMBL" id="KAG0260764.1"/>
    </source>
</evidence>
<dbReference type="InterPro" id="IPR036188">
    <property type="entry name" value="FAD/NAD-bd_sf"/>
</dbReference>
<evidence type="ECO:0000256" key="2">
    <source>
        <dbReference type="ARBA" id="ARBA00022630"/>
    </source>
</evidence>
<dbReference type="InterPro" id="IPR002938">
    <property type="entry name" value="FAD-bd"/>
</dbReference>
<evidence type="ECO:0000259" key="5">
    <source>
        <dbReference type="Pfam" id="PF01494"/>
    </source>
</evidence>
<dbReference type="Gene3D" id="3.50.50.60">
    <property type="entry name" value="FAD/NAD(P)-binding domain"/>
    <property type="match status" value="1"/>
</dbReference>
<dbReference type="GO" id="GO:0004497">
    <property type="term" value="F:monooxygenase activity"/>
    <property type="evidence" value="ECO:0007669"/>
    <property type="project" value="InterPro"/>
</dbReference>
<dbReference type="OrthoDB" id="655030at2759"/>
<name>A0A9P6Q8E8_9FUNG</name>
<dbReference type="PRINTS" id="PR00420">
    <property type="entry name" value="RNGMNOXGNASE"/>
</dbReference>
<dbReference type="EMBL" id="JAAAJB010000238">
    <property type="protein sequence ID" value="KAG0260764.1"/>
    <property type="molecule type" value="Genomic_DNA"/>
</dbReference>
<keyword evidence="2" id="KW-0285">Flavoprotein</keyword>
<dbReference type="PANTHER" id="PTHR47356">
    <property type="entry name" value="FAD-DEPENDENT MONOOXYGENASE ASQG-RELATED"/>
    <property type="match status" value="1"/>
</dbReference>
<dbReference type="GO" id="GO:0071949">
    <property type="term" value="F:FAD binding"/>
    <property type="evidence" value="ECO:0007669"/>
    <property type="project" value="InterPro"/>
</dbReference>
<gene>
    <name evidence="6" type="ORF">DFQ27_003335</name>
</gene>
<evidence type="ECO:0000313" key="7">
    <source>
        <dbReference type="Proteomes" id="UP000807716"/>
    </source>
</evidence>
<dbReference type="Proteomes" id="UP000807716">
    <property type="component" value="Unassembled WGS sequence"/>
</dbReference>
<reference evidence="6" key="1">
    <citation type="journal article" date="2020" name="Fungal Divers.">
        <title>Resolving the Mortierellaceae phylogeny through synthesis of multi-gene phylogenetics and phylogenomics.</title>
        <authorList>
            <person name="Vandepol N."/>
            <person name="Liber J."/>
            <person name="Desiro A."/>
            <person name="Na H."/>
            <person name="Kennedy M."/>
            <person name="Barry K."/>
            <person name="Grigoriev I.V."/>
            <person name="Miller A.N."/>
            <person name="O'Donnell K."/>
            <person name="Stajich J.E."/>
            <person name="Bonito G."/>
        </authorList>
    </citation>
    <scope>NUCLEOTIDE SEQUENCE</scope>
    <source>
        <strain evidence="6">BC1065</strain>
    </source>
</reference>
<evidence type="ECO:0000256" key="3">
    <source>
        <dbReference type="ARBA" id="ARBA00022827"/>
    </source>
</evidence>
<keyword evidence="7" id="KW-1185">Reference proteome</keyword>
<keyword evidence="3" id="KW-0274">FAD</keyword>
<keyword evidence="4" id="KW-0560">Oxidoreductase</keyword>
<comment type="caution">
    <text evidence="6">The sequence shown here is derived from an EMBL/GenBank/DDBJ whole genome shotgun (WGS) entry which is preliminary data.</text>
</comment>
<feature type="domain" description="FAD-binding" evidence="5">
    <location>
        <begin position="258"/>
        <end position="344"/>
    </location>
</feature>
<evidence type="ECO:0000256" key="1">
    <source>
        <dbReference type="ARBA" id="ARBA00007992"/>
    </source>
</evidence>
<dbReference type="Pfam" id="PF01494">
    <property type="entry name" value="FAD_binding_3"/>
    <property type="match status" value="1"/>
</dbReference>
<comment type="similarity">
    <text evidence="1">Belongs to the paxM FAD-dependent monooxygenase family.</text>
</comment>
<organism evidence="6 7">
    <name type="scientific">Actinomortierella ambigua</name>
    <dbReference type="NCBI Taxonomy" id="1343610"/>
    <lineage>
        <taxon>Eukaryota</taxon>
        <taxon>Fungi</taxon>
        <taxon>Fungi incertae sedis</taxon>
        <taxon>Mucoromycota</taxon>
        <taxon>Mortierellomycotina</taxon>
        <taxon>Mortierellomycetes</taxon>
        <taxon>Mortierellales</taxon>
        <taxon>Mortierellaceae</taxon>
        <taxon>Actinomortierella</taxon>
    </lineage>
</organism>
<accession>A0A9P6Q8E8</accession>
<proteinExistence type="inferred from homology"/>
<dbReference type="InterPro" id="IPR050562">
    <property type="entry name" value="FAD_mOase_fung"/>
</dbReference>
<sequence length="372" mass="41619">MFVVSLPGSAMSLSPSVFPVFKQLGIYDEFIRLSVPVKTATGYTADFNIIQQFEFDFVRERFGGYLQIIDRPALYELLVRLVPTGKILYGKKVLSIEQDDDRATICTSDGMKHHGDVIVGADGAYSAVRQALYKILSENNELPKEDDTSPPYNTTCVVGVTRPLAPEILDINDDECRCVSILYDNLPYMSLGFTAKGGRCEWMVCQYSDDYKTRDDEDRFRNSEWGPEASQTMCDAVRDLPSPFGKGQTLGSLIDNTDREGISKVMLEEKLYKTWHHGRTVLLGDACHKFFPAAGQGAVTAMLDAVALANVLEACPTNHVDDIKRCLDAYKEDQFPVAKQAYDTSVVVGALWKRVRITYRYLMAVNVSVEFT</sequence>
<evidence type="ECO:0000256" key="4">
    <source>
        <dbReference type="ARBA" id="ARBA00023002"/>
    </source>
</evidence>